<keyword evidence="1" id="KW-0732">Signal</keyword>
<organism evidence="2 3">
    <name type="scientific">Acropora cervicornis</name>
    <name type="common">Staghorn coral</name>
    <dbReference type="NCBI Taxonomy" id="6130"/>
    <lineage>
        <taxon>Eukaryota</taxon>
        <taxon>Metazoa</taxon>
        <taxon>Cnidaria</taxon>
        <taxon>Anthozoa</taxon>
        <taxon>Hexacorallia</taxon>
        <taxon>Scleractinia</taxon>
        <taxon>Astrocoeniina</taxon>
        <taxon>Acroporidae</taxon>
        <taxon>Acropora</taxon>
    </lineage>
</organism>
<evidence type="ECO:0000313" key="3">
    <source>
        <dbReference type="Proteomes" id="UP001249851"/>
    </source>
</evidence>
<comment type="caution">
    <text evidence="2">The sequence shown here is derived from an EMBL/GenBank/DDBJ whole genome shotgun (WGS) entry which is preliminary data.</text>
</comment>
<name>A0AAD9PWA2_ACRCE</name>
<reference evidence="2" key="1">
    <citation type="journal article" date="2023" name="G3 (Bethesda)">
        <title>Whole genome assembly and annotation of the endangered Caribbean coral Acropora cervicornis.</title>
        <authorList>
            <person name="Selwyn J.D."/>
            <person name="Vollmer S.V."/>
        </authorList>
    </citation>
    <scope>NUCLEOTIDE SEQUENCE</scope>
    <source>
        <strain evidence="2">K2</strain>
    </source>
</reference>
<dbReference type="EMBL" id="JARQWQ010000113">
    <property type="protein sequence ID" value="KAK2550238.1"/>
    <property type="molecule type" value="Genomic_DNA"/>
</dbReference>
<proteinExistence type="predicted"/>
<accession>A0AAD9PWA2</accession>
<dbReference type="Proteomes" id="UP001249851">
    <property type="component" value="Unassembled WGS sequence"/>
</dbReference>
<reference evidence="2" key="2">
    <citation type="journal article" date="2023" name="Science">
        <title>Genomic signatures of disease resistance in endangered staghorn corals.</title>
        <authorList>
            <person name="Vollmer S.V."/>
            <person name="Selwyn J.D."/>
            <person name="Despard B.A."/>
            <person name="Roesel C.L."/>
        </authorList>
    </citation>
    <scope>NUCLEOTIDE SEQUENCE</scope>
    <source>
        <strain evidence="2">K2</strain>
    </source>
</reference>
<keyword evidence="3" id="KW-1185">Reference proteome</keyword>
<dbReference type="InterPro" id="IPR032675">
    <property type="entry name" value="LRR_dom_sf"/>
</dbReference>
<feature type="chain" id="PRO_5042118681" evidence="1">
    <location>
        <begin position="31"/>
        <end position="109"/>
    </location>
</feature>
<feature type="signal peptide" evidence="1">
    <location>
        <begin position="1"/>
        <end position="30"/>
    </location>
</feature>
<evidence type="ECO:0000313" key="2">
    <source>
        <dbReference type="EMBL" id="KAK2550238.1"/>
    </source>
</evidence>
<sequence>MSWGNEETEMRGFVVRTRLVFLLLVSFCNADPSDISPFSQYSSCSTVCRCFNDDGKVSVKCKISGEQVTAESLEFELPPDVYSLILDDNNIKNLTSTATLGAFPSLIYL</sequence>
<evidence type="ECO:0000256" key="1">
    <source>
        <dbReference type="SAM" id="SignalP"/>
    </source>
</evidence>
<gene>
    <name evidence="2" type="ORF">P5673_029114</name>
</gene>
<dbReference type="AlphaFoldDB" id="A0AAD9PWA2"/>
<dbReference type="Gene3D" id="3.80.10.10">
    <property type="entry name" value="Ribonuclease Inhibitor"/>
    <property type="match status" value="1"/>
</dbReference>
<protein>
    <submittedName>
        <fullName evidence="2">Uncharacterized protein</fullName>
    </submittedName>
</protein>